<feature type="transmembrane region" description="Helical" evidence="1">
    <location>
        <begin position="52"/>
        <end position="71"/>
    </location>
</feature>
<name>A0AAD7SW24_9TELE</name>
<dbReference type="Pfam" id="PF13843">
    <property type="entry name" value="DDE_Tnp_1_7"/>
    <property type="match status" value="1"/>
</dbReference>
<dbReference type="AlphaFoldDB" id="A0AAD7SW24"/>
<dbReference type="EMBL" id="JAINUG010000031">
    <property type="protein sequence ID" value="KAJ8409222.1"/>
    <property type="molecule type" value="Genomic_DNA"/>
</dbReference>
<keyword evidence="1" id="KW-0812">Transmembrane</keyword>
<evidence type="ECO:0000256" key="1">
    <source>
        <dbReference type="SAM" id="Phobius"/>
    </source>
</evidence>
<dbReference type="Proteomes" id="UP001221898">
    <property type="component" value="Unassembled WGS sequence"/>
</dbReference>
<gene>
    <name evidence="3" type="ORF">AAFF_G00234200</name>
</gene>
<organism evidence="3 4">
    <name type="scientific">Aldrovandia affinis</name>
    <dbReference type="NCBI Taxonomy" id="143900"/>
    <lineage>
        <taxon>Eukaryota</taxon>
        <taxon>Metazoa</taxon>
        <taxon>Chordata</taxon>
        <taxon>Craniata</taxon>
        <taxon>Vertebrata</taxon>
        <taxon>Euteleostomi</taxon>
        <taxon>Actinopterygii</taxon>
        <taxon>Neopterygii</taxon>
        <taxon>Teleostei</taxon>
        <taxon>Notacanthiformes</taxon>
        <taxon>Halosauridae</taxon>
        <taxon>Aldrovandia</taxon>
    </lineage>
</organism>
<dbReference type="InterPro" id="IPR029526">
    <property type="entry name" value="PGBD"/>
</dbReference>
<keyword evidence="4" id="KW-1185">Reference proteome</keyword>
<feature type="domain" description="PiggyBac transposable element-derived protein" evidence="2">
    <location>
        <begin position="11"/>
        <end position="65"/>
    </location>
</feature>
<reference evidence="3" key="1">
    <citation type="journal article" date="2023" name="Science">
        <title>Genome structures resolve the early diversification of teleost fishes.</title>
        <authorList>
            <person name="Parey E."/>
            <person name="Louis A."/>
            <person name="Montfort J."/>
            <person name="Bouchez O."/>
            <person name="Roques C."/>
            <person name="Iampietro C."/>
            <person name="Lluch J."/>
            <person name="Castinel A."/>
            <person name="Donnadieu C."/>
            <person name="Desvignes T."/>
            <person name="Floi Bucao C."/>
            <person name="Jouanno E."/>
            <person name="Wen M."/>
            <person name="Mejri S."/>
            <person name="Dirks R."/>
            <person name="Jansen H."/>
            <person name="Henkel C."/>
            <person name="Chen W.J."/>
            <person name="Zahm M."/>
            <person name="Cabau C."/>
            <person name="Klopp C."/>
            <person name="Thompson A.W."/>
            <person name="Robinson-Rechavi M."/>
            <person name="Braasch I."/>
            <person name="Lecointre G."/>
            <person name="Bobe J."/>
            <person name="Postlethwait J.H."/>
            <person name="Berthelot C."/>
            <person name="Roest Crollius H."/>
            <person name="Guiguen Y."/>
        </authorList>
    </citation>
    <scope>NUCLEOTIDE SEQUENCE</scope>
    <source>
        <strain evidence="3">NC1722</strain>
    </source>
</reference>
<proteinExistence type="predicted"/>
<evidence type="ECO:0000259" key="2">
    <source>
        <dbReference type="Pfam" id="PF13843"/>
    </source>
</evidence>
<dbReference type="PANTHER" id="PTHR46599">
    <property type="entry name" value="PIGGYBAC TRANSPOSABLE ELEMENT-DERIVED PROTEIN 4"/>
    <property type="match status" value="1"/>
</dbReference>
<protein>
    <recommendedName>
        <fullName evidence="2">PiggyBac transposable element-derived protein domain-containing protein</fullName>
    </recommendedName>
</protein>
<evidence type="ECO:0000313" key="3">
    <source>
        <dbReference type="EMBL" id="KAJ8409222.1"/>
    </source>
</evidence>
<comment type="caution">
    <text evidence="3">The sequence shown here is derived from an EMBL/GenBank/DDBJ whole genome shotgun (WGS) entry which is preliminary data.</text>
</comment>
<keyword evidence="1" id="KW-1133">Transmembrane helix</keyword>
<keyword evidence="1" id="KW-0472">Membrane</keyword>
<sequence length="88" mass="10283">MHYDKVVDEASVKKKPEMIQYFSNTKGGVDIMDQMVHNYTCKHQIRRWPMVLWYNLLDVATLNAYTIFMVLHPSFMGGVNNTRLSNSL</sequence>
<evidence type="ECO:0000313" key="4">
    <source>
        <dbReference type="Proteomes" id="UP001221898"/>
    </source>
</evidence>
<accession>A0AAD7SW24</accession>
<dbReference type="PANTHER" id="PTHR46599:SF6">
    <property type="entry name" value="DUAL SPECIFICITY PHOSPHATASE 26"/>
    <property type="match status" value="1"/>
</dbReference>